<dbReference type="SUPFAM" id="SSF53187">
    <property type="entry name" value="Zn-dependent exopeptidases"/>
    <property type="match status" value="1"/>
</dbReference>
<name>A0A061J258_TRYRA</name>
<dbReference type="GO" id="GO:0070006">
    <property type="term" value="F:metalloaminopeptidase activity"/>
    <property type="evidence" value="ECO:0007669"/>
    <property type="project" value="InterPro"/>
</dbReference>
<dbReference type="CDD" id="cd00433">
    <property type="entry name" value="Peptidase_M17"/>
    <property type="match status" value="1"/>
</dbReference>
<dbReference type="InterPro" id="IPR011356">
    <property type="entry name" value="Leucine_aapep/pepB"/>
</dbReference>
<proteinExistence type="inferred from homology"/>
<dbReference type="VEuPathDB" id="TriTrypDB:TRSC58_03293"/>
<organism evidence="6 7">
    <name type="scientific">Trypanosoma rangeli SC58</name>
    <dbReference type="NCBI Taxonomy" id="429131"/>
    <lineage>
        <taxon>Eukaryota</taxon>
        <taxon>Discoba</taxon>
        <taxon>Euglenozoa</taxon>
        <taxon>Kinetoplastea</taxon>
        <taxon>Metakinetoplastina</taxon>
        <taxon>Trypanosomatida</taxon>
        <taxon>Trypanosomatidae</taxon>
        <taxon>Trypanosoma</taxon>
        <taxon>Herpetosoma</taxon>
    </lineage>
</organism>
<keyword evidence="3" id="KW-0645">Protease</keyword>
<dbReference type="GO" id="GO:0005737">
    <property type="term" value="C:cytoplasm"/>
    <property type="evidence" value="ECO:0007669"/>
    <property type="project" value="InterPro"/>
</dbReference>
<dbReference type="InterPro" id="IPR000819">
    <property type="entry name" value="Peptidase_M17_C"/>
</dbReference>
<keyword evidence="4" id="KW-0378">Hydrolase</keyword>
<keyword evidence="7" id="KW-1185">Reference proteome</keyword>
<dbReference type="Proteomes" id="UP000031737">
    <property type="component" value="Unassembled WGS sequence"/>
</dbReference>
<dbReference type="PROSITE" id="PS00631">
    <property type="entry name" value="CYTOSOL_AP"/>
    <property type="match status" value="1"/>
</dbReference>
<evidence type="ECO:0000313" key="6">
    <source>
        <dbReference type="EMBL" id="ESL08994.1"/>
    </source>
</evidence>
<evidence type="ECO:0000313" key="7">
    <source>
        <dbReference type="Proteomes" id="UP000031737"/>
    </source>
</evidence>
<evidence type="ECO:0000256" key="2">
    <source>
        <dbReference type="ARBA" id="ARBA00022438"/>
    </source>
</evidence>
<dbReference type="GO" id="GO:0006508">
    <property type="term" value="P:proteolysis"/>
    <property type="evidence" value="ECO:0007669"/>
    <property type="project" value="UniProtKB-KW"/>
</dbReference>
<evidence type="ECO:0000256" key="4">
    <source>
        <dbReference type="ARBA" id="ARBA00022801"/>
    </source>
</evidence>
<dbReference type="InterPro" id="IPR041417">
    <property type="entry name" value="NPEPL1_N"/>
</dbReference>
<dbReference type="GO" id="GO:0030145">
    <property type="term" value="F:manganese ion binding"/>
    <property type="evidence" value="ECO:0007669"/>
    <property type="project" value="InterPro"/>
</dbReference>
<evidence type="ECO:0000256" key="3">
    <source>
        <dbReference type="ARBA" id="ARBA00022670"/>
    </source>
</evidence>
<feature type="domain" description="Cytosol aminopeptidase" evidence="5">
    <location>
        <begin position="401"/>
        <end position="408"/>
    </location>
</feature>
<dbReference type="Gene3D" id="3.40.50.10590">
    <property type="entry name" value="Zn-dependent exopeptidases"/>
    <property type="match status" value="1"/>
</dbReference>
<dbReference type="AlphaFoldDB" id="A0A061J258"/>
<dbReference type="PRINTS" id="PR00481">
    <property type="entry name" value="LAMNOPPTDASE"/>
</dbReference>
<dbReference type="OrthoDB" id="412814at2759"/>
<dbReference type="Pfam" id="PF00883">
    <property type="entry name" value="Peptidase_M17"/>
    <property type="match status" value="1"/>
</dbReference>
<dbReference type="Gene3D" id="3.40.630.10">
    <property type="entry name" value="Zn peptidases"/>
    <property type="match status" value="1"/>
</dbReference>
<dbReference type="EMBL" id="AUPL01003293">
    <property type="protein sequence ID" value="ESL08994.1"/>
    <property type="molecule type" value="Genomic_DNA"/>
</dbReference>
<gene>
    <name evidence="6" type="ORF">TRSC58_03293</name>
</gene>
<dbReference type="PANTHER" id="PTHR11963:SF48">
    <property type="entry name" value="DIPEPTIDASE B, ISOFORM A"/>
    <property type="match status" value="1"/>
</dbReference>
<reference evidence="6 7" key="1">
    <citation type="submission" date="2013-07" db="EMBL/GenBank/DDBJ databases">
        <authorList>
            <person name="Stoco P.H."/>
            <person name="Wagner G."/>
            <person name="Gerber A."/>
            <person name="Zaha A."/>
            <person name="Thompson C."/>
            <person name="Bartholomeu D.C."/>
            <person name="Luckemeyer D.D."/>
            <person name="Bahia D."/>
            <person name="Loreto E."/>
            <person name="Prestes E.B."/>
            <person name="Lima F.M."/>
            <person name="Rodrigues-Luiz G."/>
            <person name="Vallejo G.A."/>
            <person name="Filho J.F."/>
            <person name="Monteiro K.M."/>
            <person name="Tyler K.M."/>
            <person name="de Almeida L.G."/>
            <person name="Ortiz M.F."/>
            <person name="Siervo M.A."/>
            <person name="de Moraes M.H."/>
            <person name="Cunha O.L."/>
            <person name="Mendonca-Neto R."/>
            <person name="Silva R."/>
            <person name="Teixeira S.M."/>
            <person name="Murta S.M."/>
            <person name="Sincero T.C."/>
            <person name="Mendes T.A."/>
            <person name="Urmenyi T.P."/>
            <person name="Silva V.G."/>
            <person name="da Rocha W.D."/>
            <person name="Andersson B."/>
            <person name="Romanha A.J."/>
            <person name="Steindel M."/>
            <person name="de Vasconcelos A.T."/>
            <person name="Grisard E.C."/>
        </authorList>
    </citation>
    <scope>NUCLEOTIDE SEQUENCE [LARGE SCALE GENOMIC DNA]</scope>
    <source>
        <strain evidence="6 7">SC58</strain>
    </source>
</reference>
<accession>A0A061J258</accession>
<evidence type="ECO:0000256" key="1">
    <source>
        <dbReference type="ARBA" id="ARBA00009528"/>
    </source>
</evidence>
<dbReference type="PANTHER" id="PTHR11963">
    <property type="entry name" value="LEUCINE AMINOPEPTIDASE-RELATED"/>
    <property type="match status" value="1"/>
</dbReference>
<dbReference type="Pfam" id="PF18295">
    <property type="entry name" value="Pdase_M17_N2"/>
    <property type="match status" value="1"/>
</dbReference>
<evidence type="ECO:0000259" key="5">
    <source>
        <dbReference type="PROSITE" id="PS00631"/>
    </source>
</evidence>
<comment type="caution">
    <text evidence="6">The sequence shown here is derived from an EMBL/GenBank/DDBJ whole genome shotgun (WGS) entry which is preliminary data.</text>
</comment>
<comment type="similarity">
    <text evidence="1">Belongs to the peptidase M17 family.</text>
</comment>
<keyword evidence="2 6" id="KW-0031">Aminopeptidase</keyword>
<sequence>MASVYKRQRTTSEYEELNVSAFVESCINFKTNLSFHTTAEGKQLANEAMQSTPRQPNIILLLGTEKQLRDKKALNSFFPYYSNAVASAINVASTGHNYVAEITPHARILVGMVPTKASRHNCPLRPDVVSTLVKDAITQARRVDGENSSFRFVDIYCCESENELCMATVVARSANRNFSAKRGRAENGYLEAGLPVRVFFAPNTTKLTLKVAENTFACGSRHALEVAALVVQLCQRLVDAPTNLLDTTTFTEIASGHIEKLKAQGRNVSIDIIAGEELREKGYGGLYGVGKAAEFPPHLVTLSYHPSNVVDPQEKLAFVGKGIVYDTGGLSIKTSGGMCNMKHDMGGAAAVFCGFLGLAMLEAPHLISSLLCLADNAVGPRSQRNDDIICMKSGRTVEINNTDAEGRLVLGDGVYHASALLPYTPNIIIDMATLTGAQGVATGRAHAALYANNEEIENRILKASRMCGDLCFPIVHCPEFHSLEFTSNIADSRNSVANRGNASASCAAYFIGTHIDTKYKGSWAHIDMASPVSREDATGFGVALLLQTFAPLFCSSVGL</sequence>
<protein>
    <submittedName>
        <fullName evidence="6">Aminopeptidase</fullName>
    </submittedName>
</protein>